<name>A0A2C9JV28_BIOGL</name>
<evidence type="ECO:0000313" key="4">
    <source>
        <dbReference type="Proteomes" id="UP000076420"/>
    </source>
</evidence>
<protein>
    <submittedName>
        <fullName evidence="6 7">Fibroblast growth factor 18-like</fullName>
    </submittedName>
</protein>
<evidence type="ECO:0000313" key="6">
    <source>
        <dbReference type="RefSeq" id="XP_013084494.1"/>
    </source>
</evidence>
<evidence type="ECO:0000313" key="7">
    <source>
        <dbReference type="RefSeq" id="XP_013084495.1"/>
    </source>
</evidence>
<dbReference type="RefSeq" id="XP_013084495.1">
    <property type="nucleotide sequence ID" value="XM_013229041.2"/>
</dbReference>
<dbReference type="EnsemblMetazoa" id="BGLB008486-RE">
    <property type="protein sequence ID" value="BGLB008486-PE"/>
    <property type="gene ID" value="BGLB008486"/>
</dbReference>
<dbReference type="InterPro" id="IPR002209">
    <property type="entry name" value="Fibroblast_GF_fam"/>
</dbReference>
<dbReference type="OMA" id="REEPHNG"/>
<dbReference type="OrthoDB" id="6157230at2759"/>
<dbReference type="STRING" id="6526.A0A2C9JV28"/>
<dbReference type="CDD" id="cd23307">
    <property type="entry name" value="beta-trefoil_FGF8-like"/>
    <property type="match status" value="1"/>
</dbReference>
<reference evidence="3" key="1">
    <citation type="submission" date="2020-05" db="UniProtKB">
        <authorList>
            <consortium name="EnsemblMetazoa"/>
        </authorList>
    </citation>
    <scope>IDENTIFICATION</scope>
    <source>
        <strain evidence="3">BB02</strain>
    </source>
</reference>
<dbReference type="AlphaFoldDB" id="A0A2C9JV28"/>
<dbReference type="Pfam" id="PF00167">
    <property type="entry name" value="FGF"/>
    <property type="match status" value="1"/>
</dbReference>
<organism evidence="3 4">
    <name type="scientific">Biomphalaria glabrata</name>
    <name type="common">Bloodfluke planorb</name>
    <name type="synonym">Freshwater snail</name>
    <dbReference type="NCBI Taxonomy" id="6526"/>
    <lineage>
        <taxon>Eukaryota</taxon>
        <taxon>Metazoa</taxon>
        <taxon>Spiralia</taxon>
        <taxon>Lophotrochozoa</taxon>
        <taxon>Mollusca</taxon>
        <taxon>Gastropoda</taxon>
        <taxon>Heterobranchia</taxon>
        <taxon>Euthyneura</taxon>
        <taxon>Panpulmonata</taxon>
        <taxon>Hygrophila</taxon>
        <taxon>Lymnaeoidea</taxon>
        <taxon>Planorbidae</taxon>
        <taxon>Biomphalaria</taxon>
    </lineage>
</organism>
<keyword evidence="2" id="KW-0732">Signal</keyword>
<dbReference type="EnsemblMetazoa" id="BGLB008486-RB">
    <property type="protein sequence ID" value="BGLB008486-PB"/>
    <property type="gene ID" value="BGLB008486"/>
</dbReference>
<dbReference type="KEGG" id="bgt:106069387"/>
<sequence>MRRTSVYYQASPPRLLLLLLLIQFFLDLAAPNEHPFLGNGTSNPLYATVTGGTTLVRMHNLKSKCNHHFVSMGFVRKIKAAETQETAYTILEFHSDPSGGGLVRIKGHATKRYLCFSKNGKLIDRVGKHIQCLFKEKDIAGGYIELVSAVNDRWKVGFNKKGRKLKGLFHLKPKIQNCYMFKKVRCTRCS</sequence>
<evidence type="ECO:0000256" key="1">
    <source>
        <dbReference type="ARBA" id="ARBA00007936"/>
    </source>
</evidence>
<dbReference type="Proteomes" id="UP000076420">
    <property type="component" value="Unassembled WGS sequence"/>
</dbReference>
<feature type="signal peptide" evidence="2">
    <location>
        <begin position="1"/>
        <end position="31"/>
    </location>
</feature>
<dbReference type="RefSeq" id="XP_013084497.1">
    <property type="nucleotide sequence ID" value="XM_013229043.2"/>
</dbReference>
<dbReference type="SUPFAM" id="SSF50353">
    <property type="entry name" value="Cytokine"/>
    <property type="match status" value="1"/>
</dbReference>
<proteinExistence type="inferred from homology"/>
<reference evidence="6 7" key="2">
    <citation type="submission" date="2025-04" db="UniProtKB">
        <authorList>
            <consortium name="RefSeq"/>
        </authorList>
    </citation>
    <scope>IDENTIFICATION</scope>
</reference>
<dbReference type="RefSeq" id="XP_055878892.1">
    <property type="nucleotide sequence ID" value="XM_056022917.1"/>
</dbReference>
<dbReference type="GO" id="GO:0008083">
    <property type="term" value="F:growth factor activity"/>
    <property type="evidence" value="ECO:0007669"/>
    <property type="project" value="InterPro"/>
</dbReference>
<dbReference type="RefSeq" id="XP_013084496.1">
    <property type="nucleotide sequence ID" value="XM_013229042.2"/>
</dbReference>
<accession>A0A2C9JV28</accession>
<feature type="chain" id="PRO_5014284935" evidence="2">
    <location>
        <begin position="32"/>
        <end position="190"/>
    </location>
</feature>
<evidence type="ECO:0000313" key="10">
    <source>
        <dbReference type="RefSeq" id="XP_055878892.1"/>
    </source>
</evidence>
<dbReference type="SMART" id="SM00442">
    <property type="entry name" value="FGF"/>
    <property type="match status" value="1"/>
</dbReference>
<dbReference type="RefSeq" id="XP_013084494.1">
    <property type="nucleotide sequence ID" value="XM_013229040.2"/>
</dbReference>
<dbReference type="VEuPathDB" id="VectorBase:BGLAX_036406"/>
<dbReference type="EnsemblMetazoa" id="BGLB008486-RD">
    <property type="protein sequence ID" value="BGLB008486-PD"/>
    <property type="gene ID" value="BGLB008486"/>
</dbReference>
<dbReference type="InterPro" id="IPR008996">
    <property type="entry name" value="IL1/FGF"/>
</dbReference>
<evidence type="ECO:0000313" key="8">
    <source>
        <dbReference type="RefSeq" id="XP_013084496.1"/>
    </source>
</evidence>
<dbReference type="Gene3D" id="2.80.10.50">
    <property type="match status" value="1"/>
</dbReference>
<evidence type="ECO:0000313" key="3">
    <source>
        <dbReference type="EnsemblMetazoa" id="BGLB008486-PC"/>
    </source>
</evidence>
<keyword evidence="5" id="KW-1185">Reference proteome</keyword>
<comment type="similarity">
    <text evidence="1">Belongs to the heparin-binding growth factors family.</text>
</comment>
<evidence type="ECO:0000313" key="5">
    <source>
        <dbReference type="Proteomes" id="UP001165740"/>
    </source>
</evidence>
<dbReference type="PANTHER" id="PTHR11486">
    <property type="entry name" value="FIBROBLAST GROWTH FACTOR"/>
    <property type="match status" value="1"/>
</dbReference>
<dbReference type="Proteomes" id="UP001165740">
    <property type="component" value="Chromosome 1"/>
</dbReference>
<gene>
    <name evidence="3" type="primary">106069387</name>
    <name evidence="6 7 8 9 10" type="synonym">LOC106069387</name>
</gene>
<evidence type="ECO:0000313" key="9">
    <source>
        <dbReference type="RefSeq" id="XP_013084497.1"/>
    </source>
</evidence>
<dbReference type="EnsemblMetazoa" id="BGLB008486-RC">
    <property type="protein sequence ID" value="BGLB008486-PC"/>
    <property type="gene ID" value="BGLB008486"/>
</dbReference>
<evidence type="ECO:0000256" key="2">
    <source>
        <dbReference type="SAM" id="SignalP"/>
    </source>
</evidence>
<dbReference type="VEuPathDB" id="VectorBase:BGLB008486"/>
<dbReference type="GeneID" id="106069387"/>